<keyword evidence="7" id="KW-1185">Reference proteome</keyword>
<feature type="domain" description="Secretion system C-terminal sorting" evidence="5">
    <location>
        <begin position="510"/>
        <end position="564"/>
    </location>
</feature>
<dbReference type="EMBL" id="BLAX01000001">
    <property type="protein sequence ID" value="GET32502.1"/>
    <property type="molecule type" value="Genomic_DNA"/>
</dbReference>
<keyword evidence="1" id="KW-0479">Metal-binding</keyword>
<gene>
    <name evidence="6" type="ORF">PbJCM13498_13650</name>
</gene>
<dbReference type="InterPro" id="IPR011050">
    <property type="entry name" value="Pectin_lyase_fold/virulence"/>
</dbReference>
<proteinExistence type="predicted"/>
<keyword evidence="2" id="KW-0325">Glycoprotein</keyword>
<feature type="chain" id="PRO_5024276850" evidence="4">
    <location>
        <begin position="27"/>
        <end position="567"/>
    </location>
</feature>
<dbReference type="Proteomes" id="UP000391834">
    <property type="component" value="Unassembled WGS sequence"/>
</dbReference>
<feature type="compositionally biased region" description="Low complexity" evidence="3">
    <location>
        <begin position="441"/>
        <end position="450"/>
    </location>
</feature>
<reference evidence="6 7" key="1">
    <citation type="submission" date="2019-10" db="EMBL/GenBank/DDBJ databases">
        <title>Prolixibacter strains distinguished by the presence of nitrate reductase genes were adept at nitrate-dependent anaerobic corrosion of metallic iron and carbon steel.</title>
        <authorList>
            <person name="Iino T."/>
            <person name="Shono N."/>
            <person name="Ito K."/>
            <person name="Nakamura R."/>
            <person name="Sueoka K."/>
            <person name="Harayama S."/>
            <person name="Ohkuma M."/>
        </authorList>
    </citation>
    <scope>NUCLEOTIDE SEQUENCE [LARGE SCALE GENOMIC DNA]</scope>
    <source>
        <strain evidence="6 7">JCM 13498</strain>
    </source>
</reference>
<protein>
    <submittedName>
        <fullName evidence="6">Pectate lyase</fullName>
    </submittedName>
</protein>
<dbReference type="PANTHER" id="PTHR42970:SF1">
    <property type="entry name" value="PECTATE LYASE C-RELATED"/>
    <property type="match status" value="1"/>
</dbReference>
<dbReference type="GO" id="GO:0016829">
    <property type="term" value="F:lyase activity"/>
    <property type="evidence" value="ECO:0007669"/>
    <property type="project" value="UniProtKB-KW"/>
</dbReference>
<dbReference type="InterPro" id="IPR052063">
    <property type="entry name" value="Polysaccharide_Lyase_1"/>
</dbReference>
<evidence type="ECO:0000259" key="5">
    <source>
        <dbReference type="Pfam" id="PF18962"/>
    </source>
</evidence>
<dbReference type="GO" id="GO:0046872">
    <property type="term" value="F:metal ion binding"/>
    <property type="evidence" value="ECO:0007669"/>
    <property type="project" value="UniProtKB-KW"/>
</dbReference>
<dbReference type="PANTHER" id="PTHR42970">
    <property type="entry name" value="PECTATE LYASE C-RELATED"/>
    <property type="match status" value="1"/>
</dbReference>
<dbReference type="AlphaFoldDB" id="A0A5M4AXA2"/>
<dbReference type="SUPFAM" id="SSF51126">
    <property type="entry name" value="Pectin lyase-like"/>
    <property type="match status" value="1"/>
</dbReference>
<accession>A0A5M4AXA2</accession>
<organism evidence="6 7">
    <name type="scientific">Prolixibacter bellariivorans</name>
    <dbReference type="NCBI Taxonomy" id="314319"/>
    <lineage>
        <taxon>Bacteria</taxon>
        <taxon>Pseudomonadati</taxon>
        <taxon>Bacteroidota</taxon>
        <taxon>Bacteroidia</taxon>
        <taxon>Marinilabiliales</taxon>
        <taxon>Prolixibacteraceae</taxon>
        <taxon>Prolixibacter</taxon>
    </lineage>
</organism>
<sequence>MKQMKLLIQSILICILISLLTVSAFAQSNDLPAFPGAEGYGKYTTGGRGGQVICVTSLSDDYAPGTLRYALYQSGSRIIEFKISGTIQLKSDLKITKPDVTIAGQTAPGDGICLRDYPVIVEADNVIIRFIRFRMGDAAKQQDDALGGRNHKNIIIDHCSASWSTDECVSFYDNQNFTLQWCIISESLRNSIHEKGSHGYGGIWGGEKATFHHNLLADHDSRNPRFCGSRYTNQPDEELVDYRNNVIYNWGHNSAYAGEGGSYNMVNNYYKSGPATSSSIRFRILQPYADDGSNQQPAGTYGHLYIAGNYIENSSNVTNNNWAGVSLHSSFATYAPNVTVSDLKENNEFSVEPVKTTSAQEAYQDVLSYAGASLVRDTVDKRIVHDTQTGTASYNDGGNGSTGGTIDTQTAVGGWPELKSTTAPADSDEDGMPDEWEKANNLDPNNPNDAQETTVDGAYPNVEVYLNSLVADIMQNEGSVATAVGELKKNIDPLKVVYNQRTKKLDIRHTRTIVKIELYSVTGTLIKTFNTAQQTQSIQLPALKKGVYIVRVWNDQNRAYSRKILNY</sequence>
<dbReference type="NCBIfam" id="TIGR04183">
    <property type="entry name" value="Por_Secre_tail"/>
    <property type="match status" value="1"/>
</dbReference>
<evidence type="ECO:0000256" key="4">
    <source>
        <dbReference type="SAM" id="SignalP"/>
    </source>
</evidence>
<keyword evidence="6" id="KW-0456">Lyase</keyword>
<dbReference type="InterPro" id="IPR026444">
    <property type="entry name" value="Secre_tail"/>
</dbReference>
<feature type="signal peptide" evidence="4">
    <location>
        <begin position="1"/>
        <end position="26"/>
    </location>
</feature>
<evidence type="ECO:0000313" key="6">
    <source>
        <dbReference type="EMBL" id="GET32502.1"/>
    </source>
</evidence>
<dbReference type="Pfam" id="PF18962">
    <property type="entry name" value="Por_Secre_tail"/>
    <property type="match status" value="1"/>
</dbReference>
<evidence type="ECO:0000256" key="1">
    <source>
        <dbReference type="ARBA" id="ARBA00022723"/>
    </source>
</evidence>
<name>A0A5M4AXA2_9BACT</name>
<evidence type="ECO:0000313" key="7">
    <source>
        <dbReference type="Proteomes" id="UP000391834"/>
    </source>
</evidence>
<dbReference type="InterPro" id="IPR012334">
    <property type="entry name" value="Pectin_lyas_fold"/>
</dbReference>
<feature type="region of interest" description="Disordered" evidence="3">
    <location>
        <begin position="389"/>
        <end position="457"/>
    </location>
</feature>
<dbReference type="Gene3D" id="2.160.20.10">
    <property type="entry name" value="Single-stranded right-handed beta-helix, Pectin lyase-like"/>
    <property type="match status" value="1"/>
</dbReference>
<keyword evidence="4" id="KW-0732">Signal</keyword>
<evidence type="ECO:0000256" key="3">
    <source>
        <dbReference type="SAM" id="MobiDB-lite"/>
    </source>
</evidence>
<comment type="caution">
    <text evidence="6">The sequence shown here is derived from an EMBL/GenBank/DDBJ whole genome shotgun (WGS) entry which is preliminary data.</text>
</comment>
<evidence type="ECO:0000256" key="2">
    <source>
        <dbReference type="ARBA" id="ARBA00023180"/>
    </source>
</evidence>